<comment type="caution">
    <text evidence="3">The sequence shown here is derived from an EMBL/GenBank/DDBJ whole genome shotgun (WGS) entry which is preliminary data.</text>
</comment>
<dbReference type="Proteomes" id="UP000487882">
    <property type="component" value="Unassembled WGS sequence"/>
</dbReference>
<evidence type="ECO:0000313" key="3">
    <source>
        <dbReference type="EMBL" id="MUH60106.1"/>
    </source>
</evidence>
<protein>
    <submittedName>
        <fullName evidence="3">ABC transporter substrate-binding protein</fullName>
    </submittedName>
</protein>
<dbReference type="RefSeq" id="WP_155588973.1">
    <property type="nucleotide sequence ID" value="NZ_WNLP01000007.1"/>
</dbReference>
<dbReference type="GO" id="GO:0015833">
    <property type="term" value="P:peptide transport"/>
    <property type="evidence" value="ECO:0007669"/>
    <property type="project" value="TreeGrafter"/>
</dbReference>
<accession>A0A7K1J617</accession>
<keyword evidence="1" id="KW-1133">Transmembrane helix</keyword>
<reference evidence="3 4" key="1">
    <citation type="submission" date="2019-09" db="EMBL/GenBank/DDBJ databases">
        <title>Bifidobacterium canis sp. nov., isolated from the digestive tract of German Shepherd dog puppy.</title>
        <authorList>
            <person name="Bunesova V."/>
        </authorList>
    </citation>
    <scope>NUCLEOTIDE SEQUENCE [LARGE SCALE GENOMIC DNA]</scope>
    <source>
        <strain evidence="3 4">GSD1FS</strain>
    </source>
</reference>
<dbReference type="InterPro" id="IPR039424">
    <property type="entry name" value="SBP_5"/>
</dbReference>
<dbReference type="GO" id="GO:0043190">
    <property type="term" value="C:ATP-binding cassette (ABC) transporter complex"/>
    <property type="evidence" value="ECO:0007669"/>
    <property type="project" value="InterPro"/>
</dbReference>
<feature type="transmembrane region" description="Helical" evidence="1">
    <location>
        <begin position="21"/>
        <end position="42"/>
    </location>
</feature>
<evidence type="ECO:0000256" key="1">
    <source>
        <dbReference type="SAM" id="Phobius"/>
    </source>
</evidence>
<name>A0A7K1J617_9BIFI</name>
<keyword evidence="4" id="KW-1185">Reference proteome</keyword>
<evidence type="ECO:0000313" key="4">
    <source>
        <dbReference type="Proteomes" id="UP000487882"/>
    </source>
</evidence>
<dbReference type="PANTHER" id="PTHR30290">
    <property type="entry name" value="PERIPLASMIC BINDING COMPONENT OF ABC TRANSPORTER"/>
    <property type="match status" value="1"/>
</dbReference>
<dbReference type="SUPFAM" id="SSF53850">
    <property type="entry name" value="Periplasmic binding protein-like II"/>
    <property type="match status" value="1"/>
</dbReference>
<keyword evidence="1" id="KW-0472">Membrane</keyword>
<dbReference type="GO" id="GO:0042597">
    <property type="term" value="C:periplasmic space"/>
    <property type="evidence" value="ECO:0007669"/>
    <property type="project" value="UniProtKB-ARBA"/>
</dbReference>
<keyword evidence="1" id="KW-0812">Transmembrane</keyword>
<feature type="domain" description="Solute-binding protein family 5" evidence="2">
    <location>
        <begin position="101"/>
        <end position="422"/>
    </location>
</feature>
<dbReference type="Gene3D" id="3.10.105.10">
    <property type="entry name" value="Dipeptide-binding Protein, Domain 3"/>
    <property type="match status" value="1"/>
</dbReference>
<dbReference type="Gene3D" id="3.40.190.10">
    <property type="entry name" value="Periplasmic binding protein-like II"/>
    <property type="match status" value="1"/>
</dbReference>
<evidence type="ECO:0000259" key="2">
    <source>
        <dbReference type="Pfam" id="PF00496"/>
    </source>
</evidence>
<dbReference type="GO" id="GO:1904680">
    <property type="term" value="F:peptide transmembrane transporter activity"/>
    <property type="evidence" value="ECO:0007669"/>
    <property type="project" value="TreeGrafter"/>
</dbReference>
<organism evidence="3 4">
    <name type="scientific">Bifidobacterium canis</name>
    <dbReference type="NCBI Taxonomy" id="2610880"/>
    <lineage>
        <taxon>Bacteria</taxon>
        <taxon>Bacillati</taxon>
        <taxon>Actinomycetota</taxon>
        <taxon>Actinomycetes</taxon>
        <taxon>Bifidobacteriales</taxon>
        <taxon>Bifidobacteriaceae</taxon>
        <taxon>Bifidobacterium</taxon>
    </lineage>
</organism>
<proteinExistence type="predicted"/>
<gene>
    <name evidence="3" type="ORF">GSD1FS_1457</name>
</gene>
<dbReference type="InterPro" id="IPR000914">
    <property type="entry name" value="SBP_5_dom"/>
</dbReference>
<sequence length="514" mass="56288">MAEHSTRNSGGSQSKHPARPWIVFLVIVAVLATAAGAGWAFLRNDGGFIEELRGGKNYSVGLLNEPTSIDVRTNSERAVEQALVGNVYQTLVTFNSERAISANIAARWTQSTDGLRYTFQLRDGVTFSDGTALTANSVVASLQQTISNNYVGASDLTNISKVENVGDSAVAITLSAPNPRLLETLAGRAGIIYNTNAANADFTKHSYGSGPFEVSSVSKGEIKLTRNEHYWQSKPSAASVTLKYFTDESKMASELENGDLDVALPKSSNIAQQLGKSQSLTVTDGYSTRKTLLAFNNKQESPFSDEQVRKFTRYAINAADIAKNTADAKAQLSGPISQLQPGYTDLNSLFPFDLNKATYMRNYFYADYFKQFTLLTDDAHKQLGQTLVDQISAIPMPISLEVVDSATLAKRVDAGDYTCALIDMDDPHDYTRFVDGSAMFGYVDGAAQEQYRKALAQTDFKSYQEQLREFDRIVSENAASAWLYTGKDYVAAQKSVHVPSADLVSWRLPLDQIK</sequence>
<dbReference type="EMBL" id="WNLP01000007">
    <property type="protein sequence ID" value="MUH60106.1"/>
    <property type="molecule type" value="Genomic_DNA"/>
</dbReference>
<dbReference type="InterPro" id="IPR030678">
    <property type="entry name" value="Peptide/Ni-bd"/>
</dbReference>
<dbReference type="AlphaFoldDB" id="A0A7K1J617"/>
<dbReference type="Gene3D" id="3.90.76.10">
    <property type="entry name" value="Dipeptide-binding Protein, Domain 1"/>
    <property type="match status" value="1"/>
</dbReference>
<dbReference type="Pfam" id="PF00496">
    <property type="entry name" value="SBP_bac_5"/>
    <property type="match status" value="1"/>
</dbReference>
<dbReference type="PIRSF" id="PIRSF002741">
    <property type="entry name" value="MppA"/>
    <property type="match status" value="1"/>
</dbReference>